<accession>A0A1K2HHC4</accession>
<reference evidence="2 3" key="1">
    <citation type="submission" date="2016-11" db="EMBL/GenBank/DDBJ databases">
        <authorList>
            <person name="Jaros S."/>
            <person name="Januszkiewicz K."/>
            <person name="Wedrychowicz H."/>
        </authorList>
    </citation>
    <scope>NUCLEOTIDE SEQUENCE [LARGE SCALE GENOMIC DNA]</scope>
    <source>
        <strain evidence="2 3">DSM 18899</strain>
    </source>
</reference>
<sequence length="41" mass="4386">MAKGQVRGNKESKKPKKEKTVTAPVSPFLSQMKAAEAGKAK</sequence>
<dbReference type="STRING" id="1121279.SAMN02745887_01895"/>
<evidence type="ECO:0000313" key="2">
    <source>
        <dbReference type="EMBL" id="SFZ76159.1"/>
    </source>
</evidence>
<protein>
    <submittedName>
        <fullName evidence="2">Uncharacterized protein</fullName>
    </submittedName>
</protein>
<keyword evidence="3" id="KW-1185">Reference proteome</keyword>
<dbReference type="RefSeq" id="WP_281247357.1">
    <property type="nucleotide sequence ID" value="NZ_FPKR01000006.1"/>
</dbReference>
<name>A0A1K2HHC4_9NEIS</name>
<proteinExistence type="predicted"/>
<gene>
    <name evidence="2" type="ORF">SAMN02745887_01895</name>
</gene>
<evidence type="ECO:0000313" key="3">
    <source>
        <dbReference type="Proteomes" id="UP000186513"/>
    </source>
</evidence>
<dbReference type="AlphaFoldDB" id="A0A1K2HHC4"/>
<feature type="region of interest" description="Disordered" evidence="1">
    <location>
        <begin position="1"/>
        <end position="41"/>
    </location>
</feature>
<evidence type="ECO:0000256" key="1">
    <source>
        <dbReference type="SAM" id="MobiDB-lite"/>
    </source>
</evidence>
<dbReference type="Proteomes" id="UP000186513">
    <property type="component" value="Unassembled WGS sequence"/>
</dbReference>
<dbReference type="EMBL" id="FPKR01000006">
    <property type="protein sequence ID" value="SFZ76159.1"/>
    <property type="molecule type" value="Genomic_DNA"/>
</dbReference>
<organism evidence="2 3">
    <name type="scientific">Chitinimonas taiwanensis DSM 18899</name>
    <dbReference type="NCBI Taxonomy" id="1121279"/>
    <lineage>
        <taxon>Bacteria</taxon>
        <taxon>Pseudomonadati</taxon>
        <taxon>Pseudomonadota</taxon>
        <taxon>Betaproteobacteria</taxon>
        <taxon>Neisseriales</taxon>
        <taxon>Chitinibacteraceae</taxon>
        <taxon>Chitinimonas</taxon>
    </lineage>
</organism>